<evidence type="ECO:0000259" key="1">
    <source>
        <dbReference type="Pfam" id="PF06230"/>
    </source>
</evidence>
<dbReference type="Proteomes" id="UP001275932">
    <property type="component" value="Unassembled WGS sequence"/>
</dbReference>
<dbReference type="Pfam" id="PF17930">
    <property type="entry name" value="LpxI_N"/>
    <property type="match status" value="1"/>
</dbReference>
<comment type="caution">
    <text evidence="3">The sequence shown here is derived from an EMBL/GenBank/DDBJ whole genome shotgun (WGS) entry which is preliminary data.</text>
</comment>
<reference evidence="3 4" key="1">
    <citation type="submission" date="2022-03" db="EMBL/GenBank/DDBJ databases">
        <title>Novel taxa within the pig intestine.</title>
        <authorList>
            <person name="Wylensek D."/>
            <person name="Bishof K."/>
            <person name="Afrizal A."/>
            <person name="Clavel T."/>
        </authorList>
    </citation>
    <scope>NUCLEOTIDE SEQUENCE [LARGE SCALE GENOMIC DNA]</scope>
    <source>
        <strain evidence="3 4">CLA-KB-P66</strain>
    </source>
</reference>
<evidence type="ECO:0000259" key="2">
    <source>
        <dbReference type="Pfam" id="PF17930"/>
    </source>
</evidence>
<dbReference type="EC" id="3.6.1.54" evidence="3"/>
<evidence type="ECO:0000313" key="4">
    <source>
        <dbReference type="Proteomes" id="UP001275932"/>
    </source>
</evidence>
<dbReference type="InterPro" id="IPR041255">
    <property type="entry name" value="LpxI_N"/>
</dbReference>
<dbReference type="InterPro" id="IPR043167">
    <property type="entry name" value="LpxI_C_sf"/>
</dbReference>
<dbReference type="Pfam" id="PF06230">
    <property type="entry name" value="LpxI_C"/>
    <property type="match status" value="1"/>
</dbReference>
<dbReference type="PANTHER" id="PTHR39962:SF1">
    <property type="entry name" value="LPXI FAMILY PROTEIN"/>
    <property type="match status" value="1"/>
</dbReference>
<dbReference type="InterPro" id="IPR010415">
    <property type="entry name" value="LpxI_C"/>
</dbReference>
<keyword evidence="4" id="KW-1185">Reference proteome</keyword>
<proteinExistence type="predicted"/>
<accession>A0ABU4WGI1</accession>
<dbReference type="PANTHER" id="PTHR39962">
    <property type="entry name" value="BLL4848 PROTEIN"/>
    <property type="match status" value="1"/>
</dbReference>
<dbReference type="Gene3D" id="3.40.140.80">
    <property type="match status" value="1"/>
</dbReference>
<dbReference type="EMBL" id="JALBUT010000005">
    <property type="protein sequence ID" value="MDX8415666.1"/>
    <property type="molecule type" value="Genomic_DNA"/>
</dbReference>
<keyword evidence="3" id="KW-0378">Hydrolase</keyword>
<protein>
    <submittedName>
        <fullName evidence="3">UDP-2,3-diacylglucosamine diphosphatase LpxI</fullName>
        <ecNumber evidence="3">3.6.1.54</ecNumber>
    </submittedName>
</protein>
<evidence type="ECO:0000313" key="3">
    <source>
        <dbReference type="EMBL" id="MDX8415666.1"/>
    </source>
</evidence>
<organism evidence="3 4">
    <name type="scientific">Intestinicryptomonas porci</name>
    <dbReference type="NCBI Taxonomy" id="2926320"/>
    <lineage>
        <taxon>Bacteria</taxon>
        <taxon>Pseudomonadati</taxon>
        <taxon>Verrucomicrobiota</taxon>
        <taxon>Opitutia</taxon>
        <taxon>Opitutales</taxon>
        <taxon>Intestinicryptomonaceae</taxon>
        <taxon>Intestinicryptomonas</taxon>
    </lineage>
</organism>
<gene>
    <name evidence="3" type="primary">lpxI</name>
    <name evidence="3" type="ORF">MOX91_05665</name>
</gene>
<sequence>MSLSKFLPEDFDENAVIELIAGKGVYPGETLRKLRRHNLNVKLIAIEGETEDDLYNQFSEEDRARANVGQLGRLLKYTKKFGAKYAIMAGQVTPKKLFKGLVPDLKALTILATLKERNAETIFGAIANELEKVGCKLLDARSFLDEQIAAHGFICGRKWNVEERHLLHGLKIAHECARLDIGQSCVVSRGSVLAVEAWEGTDKMLERAGSFEAKDSLFVKTVKPNQDYRFDVPVIGERTIRKLAASNILNAAIEAGSVIILEPEKTLELANKHGIKIFGI</sequence>
<dbReference type="Gene3D" id="3.40.50.20">
    <property type="match status" value="1"/>
</dbReference>
<feature type="domain" description="LpxI N-terminal" evidence="2">
    <location>
        <begin position="17"/>
        <end position="146"/>
    </location>
</feature>
<name>A0ABU4WGI1_9BACT</name>
<dbReference type="InterPro" id="IPR053174">
    <property type="entry name" value="LpxI"/>
</dbReference>
<dbReference type="RefSeq" id="WP_370397112.1">
    <property type="nucleotide sequence ID" value="NZ_JALBUT010000005.1"/>
</dbReference>
<feature type="domain" description="LpxI C-terminal" evidence="1">
    <location>
        <begin position="153"/>
        <end position="277"/>
    </location>
</feature>
<dbReference type="GO" id="GO:0016787">
    <property type="term" value="F:hydrolase activity"/>
    <property type="evidence" value="ECO:0007669"/>
    <property type="project" value="UniProtKB-KW"/>
</dbReference>